<dbReference type="Pfam" id="PF13511">
    <property type="entry name" value="DUF4124"/>
    <property type="match status" value="1"/>
</dbReference>
<name>A0A848HJ35_9BURK</name>
<feature type="domain" description="DUF4124" evidence="3">
    <location>
        <begin position="9"/>
        <end position="57"/>
    </location>
</feature>
<accession>A0A848HJ35</accession>
<keyword evidence="5" id="KW-1185">Reference proteome</keyword>
<protein>
    <submittedName>
        <fullName evidence="4">DUF4124 domain-containing protein</fullName>
    </submittedName>
</protein>
<sequence>MHYFLGAVLFLSLVSANAQVFRCTSPGGKVEYSDAPCAPGSKDAHQVAPKATVDPAALQQENQRLRMQVLEEENRRLKSEVAAARNAAAAPAPAGPVVGRTAADIQADRADSFACRQAKRDYEFALSSIGGRSTVPAAKAAMYSACGLQPPSETTVEVRDRRSSTCVRVGGIFQCH</sequence>
<dbReference type="InterPro" id="IPR025392">
    <property type="entry name" value="DUF4124"/>
</dbReference>
<keyword evidence="1" id="KW-0175">Coiled coil</keyword>
<keyword evidence="2" id="KW-0732">Signal</keyword>
<evidence type="ECO:0000256" key="2">
    <source>
        <dbReference type="SAM" id="SignalP"/>
    </source>
</evidence>
<dbReference type="RefSeq" id="WP_169422007.1">
    <property type="nucleotide sequence ID" value="NZ_JABBFX010000003.1"/>
</dbReference>
<gene>
    <name evidence="4" type="ORF">HHL11_28625</name>
</gene>
<evidence type="ECO:0000313" key="4">
    <source>
        <dbReference type="EMBL" id="NML47748.1"/>
    </source>
</evidence>
<evidence type="ECO:0000259" key="3">
    <source>
        <dbReference type="Pfam" id="PF13511"/>
    </source>
</evidence>
<feature type="chain" id="PRO_5032272663" evidence="2">
    <location>
        <begin position="19"/>
        <end position="176"/>
    </location>
</feature>
<evidence type="ECO:0000313" key="5">
    <source>
        <dbReference type="Proteomes" id="UP000541185"/>
    </source>
</evidence>
<evidence type="ECO:0000256" key="1">
    <source>
        <dbReference type="SAM" id="Coils"/>
    </source>
</evidence>
<dbReference type="AlphaFoldDB" id="A0A848HJ35"/>
<comment type="caution">
    <text evidence="4">The sequence shown here is derived from an EMBL/GenBank/DDBJ whole genome shotgun (WGS) entry which is preliminary data.</text>
</comment>
<feature type="coiled-coil region" evidence="1">
    <location>
        <begin position="60"/>
        <end position="87"/>
    </location>
</feature>
<feature type="signal peptide" evidence="2">
    <location>
        <begin position="1"/>
        <end position="18"/>
    </location>
</feature>
<dbReference type="EMBL" id="JABBFX010000003">
    <property type="protein sequence ID" value="NML47748.1"/>
    <property type="molecule type" value="Genomic_DNA"/>
</dbReference>
<proteinExistence type="predicted"/>
<organism evidence="4 5">
    <name type="scientific">Ramlibacter agri</name>
    <dbReference type="NCBI Taxonomy" id="2728837"/>
    <lineage>
        <taxon>Bacteria</taxon>
        <taxon>Pseudomonadati</taxon>
        <taxon>Pseudomonadota</taxon>
        <taxon>Betaproteobacteria</taxon>
        <taxon>Burkholderiales</taxon>
        <taxon>Comamonadaceae</taxon>
        <taxon>Ramlibacter</taxon>
    </lineage>
</organism>
<reference evidence="4 5" key="1">
    <citation type="submission" date="2020-04" db="EMBL/GenBank/DDBJ databases">
        <title>Ramlibacter sp. G-1-2-2 isolated from soil.</title>
        <authorList>
            <person name="Dahal R.H."/>
        </authorList>
    </citation>
    <scope>NUCLEOTIDE SEQUENCE [LARGE SCALE GENOMIC DNA]</scope>
    <source>
        <strain evidence="4 5">G-1-2-2</strain>
    </source>
</reference>
<dbReference type="Proteomes" id="UP000541185">
    <property type="component" value="Unassembled WGS sequence"/>
</dbReference>